<organism evidence="1 2">
    <name type="scientific">Winogradskyella haliclonae</name>
    <dbReference type="NCBI Taxonomy" id="2048558"/>
    <lineage>
        <taxon>Bacteria</taxon>
        <taxon>Pseudomonadati</taxon>
        <taxon>Bacteroidota</taxon>
        <taxon>Flavobacteriia</taxon>
        <taxon>Flavobacteriales</taxon>
        <taxon>Flavobacteriaceae</taxon>
        <taxon>Winogradskyella</taxon>
    </lineage>
</organism>
<evidence type="ECO:0000313" key="1">
    <source>
        <dbReference type="EMBL" id="GGI56987.1"/>
    </source>
</evidence>
<proteinExistence type="predicted"/>
<evidence type="ECO:0000313" key="2">
    <source>
        <dbReference type="Proteomes" id="UP000624701"/>
    </source>
</evidence>
<sequence length="137" mass="15879">MSETSKYFAAFASIMKITLREGNSSIDEKRILQEFGKKLGISSSEYFELLDSYDSFDITPVTTRNERLKAFYQIINVIFTNDYQNTNKNEWLERIGVAIGFSSINIKYIVLKSLDLFKSNEPLTESIYIDEINNMNK</sequence>
<gene>
    <name evidence="1" type="ORF">GCM10011444_12960</name>
</gene>
<accession>A0ABQ2BWY6</accession>
<name>A0ABQ2BWY6_9FLAO</name>
<dbReference type="EMBL" id="BMDQ01000001">
    <property type="protein sequence ID" value="GGI56987.1"/>
    <property type="molecule type" value="Genomic_DNA"/>
</dbReference>
<dbReference type="Proteomes" id="UP000624701">
    <property type="component" value="Unassembled WGS sequence"/>
</dbReference>
<dbReference type="SUPFAM" id="SSF158682">
    <property type="entry name" value="TerB-like"/>
    <property type="match status" value="1"/>
</dbReference>
<evidence type="ECO:0008006" key="3">
    <source>
        <dbReference type="Google" id="ProtNLM"/>
    </source>
</evidence>
<protein>
    <recommendedName>
        <fullName evidence="3">TerB family tellurite resistance protein</fullName>
    </recommendedName>
</protein>
<dbReference type="InterPro" id="IPR029024">
    <property type="entry name" value="TerB-like"/>
</dbReference>
<comment type="caution">
    <text evidence="1">The sequence shown here is derived from an EMBL/GenBank/DDBJ whole genome shotgun (WGS) entry which is preliminary data.</text>
</comment>
<keyword evidence="2" id="KW-1185">Reference proteome</keyword>
<reference evidence="2" key="1">
    <citation type="journal article" date="2019" name="Int. J. Syst. Evol. Microbiol.">
        <title>The Global Catalogue of Microorganisms (GCM) 10K type strain sequencing project: providing services to taxonomists for standard genome sequencing and annotation.</title>
        <authorList>
            <consortium name="The Broad Institute Genomics Platform"/>
            <consortium name="The Broad Institute Genome Sequencing Center for Infectious Disease"/>
            <person name="Wu L."/>
            <person name="Ma J."/>
        </authorList>
    </citation>
    <scope>NUCLEOTIDE SEQUENCE [LARGE SCALE GENOMIC DNA]</scope>
    <source>
        <strain evidence="2">CCM 8681</strain>
    </source>
</reference>
<dbReference type="RefSeq" id="WP_188373873.1">
    <property type="nucleotide sequence ID" value="NZ_BMDQ01000001.1"/>
</dbReference>